<evidence type="ECO:0000313" key="2">
    <source>
        <dbReference type="EMBL" id="KAK8962094.1"/>
    </source>
</evidence>
<comment type="caution">
    <text evidence="2">The sequence shown here is derived from an EMBL/GenBank/DDBJ whole genome shotgun (WGS) entry which is preliminary data.</text>
</comment>
<proteinExistence type="predicted"/>
<name>A0ABR2MEH0_9ASPA</name>
<evidence type="ECO:0000256" key="1">
    <source>
        <dbReference type="SAM" id="MobiDB-lite"/>
    </source>
</evidence>
<reference evidence="2 3" key="1">
    <citation type="journal article" date="2022" name="Nat. Plants">
        <title>Genomes of leafy and leafless Platanthera orchids illuminate the evolution of mycoheterotrophy.</title>
        <authorList>
            <person name="Li M.H."/>
            <person name="Liu K.W."/>
            <person name="Li Z."/>
            <person name="Lu H.C."/>
            <person name="Ye Q.L."/>
            <person name="Zhang D."/>
            <person name="Wang J.Y."/>
            <person name="Li Y.F."/>
            <person name="Zhong Z.M."/>
            <person name="Liu X."/>
            <person name="Yu X."/>
            <person name="Liu D.K."/>
            <person name="Tu X.D."/>
            <person name="Liu B."/>
            <person name="Hao Y."/>
            <person name="Liao X.Y."/>
            <person name="Jiang Y.T."/>
            <person name="Sun W.H."/>
            <person name="Chen J."/>
            <person name="Chen Y.Q."/>
            <person name="Ai Y."/>
            <person name="Zhai J.W."/>
            <person name="Wu S.S."/>
            <person name="Zhou Z."/>
            <person name="Hsiao Y.Y."/>
            <person name="Wu W.L."/>
            <person name="Chen Y.Y."/>
            <person name="Lin Y.F."/>
            <person name="Hsu J.L."/>
            <person name="Li C.Y."/>
            <person name="Wang Z.W."/>
            <person name="Zhao X."/>
            <person name="Zhong W.Y."/>
            <person name="Ma X.K."/>
            <person name="Ma L."/>
            <person name="Huang J."/>
            <person name="Chen G.Z."/>
            <person name="Huang M.Z."/>
            <person name="Huang L."/>
            <person name="Peng D.H."/>
            <person name="Luo Y.B."/>
            <person name="Zou S.Q."/>
            <person name="Chen S.P."/>
            <person name="Lan S."/>
            <person name="Tsai W.C."/>
            <person name="Van de Peer Y."/>
            <person name="Liu Z.J."/>
        </authorList>
    </citation>
    <scope>NUCLEOTIDE SEQUENCE [LARGE SCALE GENOMIC DNA]</scope>
    <source>
        <strain evidence="2">Lor288</strain>
    </source>
</reference>
<dbReference type="EMBL" id="JBBWWR010000008">
    <property type="protein sequence ID" value="KAK8962094.1"/>
    <property type="molecule type" value="Genomic_DNA"/>
</dbReference>
<organism evidence="2 3">
    <name type="scientific">Platanthera guangdongensis</name>
    <dbReference type="NCBI Taxonomy" id="2320717"/>
    <lineage>
        <taxon>Eukaryota</taxon>
        <taxon>Viridiplantae</taxon>
        <taxon>Streptophyta</taxon>
        <taxon>Embryophyta</taxon>
        <taxon>Tracheophyta</taxon>
        <taxon>Spermatophyta</taxon>
        <taxon>Magnoliopsida</taxon>
        <taxon>Liliopsida</taxon>
        <taxon>Asparagales</taxon>
        <taxon>Orchidaceae</taxon>
        <taxon>Orchidoideae</taxon>
        <taxon>Orchideae</taxon>
        <taxon>Orchidinae</taxon>
        <taxon>Platanthera</taxon>
    </lineage>
</organism>
<gene>
    <name evidence="2" type="ORF">KSP40_PGU002389</name>
</gene>
<dbReference type="Proteomes" id="UP001412067">
    <property type="component" value="Unassembled WGS sequence"/>
</dbReference>
<keyword evidence="3" id="KW-1185">Reference proteome</keyword>
<accession>A0ABR2MEH0</accession>
<protein>
    <submittedName>
        <fullName evidence="2">Uncharacterized protein</fullName>
    </submittedName>
</protein>
<evidence type="ECO:0000313" key="3">
    <source>
        <dbReference type="Proteomes" id="UP001412067"/>
    </source>
</evidence>
<sequence length="481" mass="54203">MSLCRVVQTHCSRAIAGNGGERGTQAQCAPESLLEGGATHDVDVIDGAWMLLGSRFCRYVESRRKYGSEDGVPLIPSTLGHIPLCSLVISMCSVIWSSSYAFCLRRNRHWRQRNCGLRVCGMWENHAPKSVLLREPGSDVDITTTPSSKADGKADSAGVTNPRAKEENVIIGKAKKTSKTIADKLRENLDEVTVAVPLKKRKHKSSLTTEKRVEETLRQKKRENKRPFVLKVATSQTKVTVWSEEEMEDIDNRLHIPGDDSDLKILPVKHGGDVQAPSEGDENMKLREKLLAEKMLLTAGEESGGLPARSAEEQAEADRKLVVELLRTGQSAFSQLFVDFKMLMAKLVVEEESRKPSEERIRELSAELEASREWEKITRDQVTTQARRLQKSEEDVAYYKRRYYEAMEREKSRRPNFEALNEPAVLISCIARDASRTHQTQNALNHHLVVTLSLLLHMGDQVAHLGRDPIDRDEERREESG</sequence>
<feature type="region of interest" description="Disordered" evidence="1">
    <location>
        <begin position="137"/>
        <end position="163"/>
    </location>
</feature>